<reference evidence="2 3" key="1">
    <citation type="submission" date="2019-12" db="EMBL/GenBank/DDBJ databases">
        <authorList>
            <person name="Scholz U."/>
            <person name="Mascher M."/>
            <person name="Fiebig A."/>
        </authorList>
    </citation>
    <scope>NUCLEOTIDE SEQUENCE</scope>
</reference>
<feature type="region of interest" description="Disordered" evidence="1">
    <location>
        <begin position="36"/>
        <end position="59"/>
    </location>
</feature>
<evidence type="ECO:0000256" key="1">
    <source>
        <dbReference type="SAM" id="MobiDB-lite"/>
    </source>
</evidence>
<dbReference type="AlphaFoldDB" id="A0A7I8JNC5"/>
<name>A0A7I8JNC5_SPIIN</name>
<sequence>MAAAFFGSGTFGVSAMVVAVLIAVTSLVGVAFAADAPSPSPRPEGLLCPRRSRLRSSSV</sequence>
<evidence type="ECO:0000313" key="2">
    <source>
        <dbReference type="EMBL" id="CAA2632445.1"/>
    </source>
</evidence>
<protein>
    <submittedName>
        <fullName evidence="2">Uncharacterized protein</fullName>
    </submittedName>
</protein>
<organism evidence="2">
    <name type="scientific">Spirodela intermedia</name>
    <name type="common">Intermediate duckweed</name>
    <dbReference type="NCBI Taxonomy" id="51605"/>
    <lineage>
        <taxon>Eukaryota</taxon>
        <taxon>Viridiplantae</taxon>
        <taxon>Streptophyta</taxon>
        <taxon>Embryophyta</taxon>
        <taxon>Tracheophyta</taxon>
        <taxon>Spermatophyta</taxon>
        <taxon>Magnoliopsida</taxon>
        <taxon>Liliopsida</taxon>
        <taxon>Araceae</taxon>
        <taxon>Lemnoideae</taxon>
        <taxon>Spirodela</taxon>
    </lineage>
</organism>
<evidence type="ECO:0000313" key="3">
    <source>
        <dbReference type="Proteomes" id="UP001189122"/>
    </source>
</evidence>
<feature type="compositionally biased region" description="Basic residues" evidence="1">
    <location>
        <begin position="50"/>
        <end position="59"/>
    </location>
</feature>
<accession>A0A7I8JNC5</accession>
<dbReference type="EMBL" id="LR743602">
    <property type="protein sequence ID" value="CAA2632445.1"/>
    <property type="molecule type" value="Genomic_DNA"/>
</dbReference>
<dbReference type="EMBL" id="CACRZD030000015">
    <property type="protein sequence ID" value="CAA6671658.1"/>
    <property type="molecule type" value="Genomic_DNA"/>
</dbReference>
<keyword evidence="3" id="KW-1185">Reference proteome</keyword>
<gene>
    <name evidence="2" type="ORF">SI7747_15018066</name>
</gene>
<proteinExistence type="predicted"/>
<dbReference type="Proteomes" id="UP001189122">
    <property type="component" value="Unassembled WGS sequence"/>
</dbReference>